<dbReference type="Proteomes" id="UP001634394">
    <property type="component" value="Unassembled WGS sequence"/>
</dbReference>
<comment type="caution">
    <text evidence="2">The sequence shown here is derived from an EMBL/GenBank/DDBJ whole genome shotgun (WGS) entry which is preliminary data.</text>
</comment>
<organism evidence="2 3">
    <name type="scientific">Sinanodonta woodiana</name>
    <name type="common">Chinese pond mussel</name>
    <name type="synonym">Anodonta woodiana</name>
    <dbReference type="NCBI Taxonomy" id="1069815"/>
    <lineage>
        <taxon>Eukaryota</taxon>
        <taxon>Metazoa</taxon>
        <taxon>Spiralia</taxon>
        <taxon>Lophotrochozoa</taxon>
        <taxon>Mollusca</taxon>
        <taxon>Bivalvia</taxon>
        <taxon>Autobranchia</taxon>
        <taxon>Heteroconchia</taxon>
        <taxon>Palaeoheterodonta</taxon>
        <taxon>Unionida</taxon>
        <taxon>Unionoidea</taxon>
        <taxon>Unionidae</taxon>
        <taxon>Unioninae</taxon>
        <taxon>Sinanodonta</taxon>
    </lineage>
</organism>
<sequence length="610" mass="70096">MHIDKKAREVPQEFLKSYDALIHTLTDGLNTDLERLRSIYMWMGTHPFSEQDYSMEDIHTNTPLGFMKRMEDVNGYFSSFFARLCWEARIPCEIVTGVAKSFEYKVGMEKSQLKTLRNSWNSVYVAGGWRVVFPLWSFCAVTGVSEGNLTLVEDAGQAVRKEQVASEGYQITQLNEYYFLTNPDEFIHVAYPDDAKWQLSSQPWTFEQFAEIPYCTEEYHRQEINIKSVFCGSLTSSGGECDVIVQGKTDTYFTYKLYFNHTESEKKISDDLQLTRYVVVMRESDCWHFQVRFAETGVYKLEILGGGKGSAQQSLCEFKMTCTEVKENCRPVPLNPEIGFGPSIDTERAGLKAVSHICAKVDVRRLTETIVSFHLLRQVTVEAKLYSIDYSCSELERYIDQTLSKNGVKFKVSVPKGGEYALQINTKDDQDELASDDFENACNYLLSNDKEDHAVKEVKKHVRAWKNSTQEVLRMEQTHIAEIRSVRNPENVLNDIMMATFMLLGEWEARVKDWDYVRKLLEKSGKESVKSRISNFRIKTLRKNICKAVSALTKDHTVENARMIRHGAETFCDWVQKAVAAKETVDTYQSYLPEGTDYESDVFLSSDEVL</sequence>
<evidence type="ECO:0000313" key="3">
    <source>
        <dbReference type="Proteomes" id="UP001634394"/>
    </source>
</evidence>
<dbReference type="AlphaFoldDB" id="A0ABD3VXJ3"/>
<dbReference type="InterPro" id="IPR053041">
    <property type="entry name" value="Transglut-like_Superfamily_Mod"/>
</dbReference>
<dbReference type="PANTHER" id="PTHR47020">
    <property type="entry name" value="HILLARIN"/>
    <property type="match status" value="1"/>
</dbReference>
<dbReference type="Pfam" id="PF23265">
    <property type="entry name" value="Ig-like_KY"/>
    <property type="match status" value="2"/>
</dbReference>
<gene>
    <name evidence="2" type="ORF">ACJMK2_043614</name>
</gene>
<accession>A0ABD3VXJ3</accession>
<feature type="domain" description="KY-like immunoglobulin-like" evidence="1">
    <location>
        <begin position="207"/>
        <end position="333"/>
    </location>
</feature>
<dbReference type="EMBL" id="JBJQND010000009">
    <property type="protein sequence ID" value="KAL3866307.1"/>
    <property type="molecule type" value="Genomic_DNA"/>
</dbReference>
<dbReference type="InterPro" id="IPR038765">
    <property type="entry name" value="Papain-like_cys_pep_sf"/>
</dbReference>
<dbReference type="PANTHER" id="PTHR47020:SF1">
    <property type="entry name" value="HILLARIN"/>
    <property type="match status" value="1"/>
</dbReference>
<dbReference type="InterPro" id="IPR056564">
    <property type="entry name" value="Ig-like_KY"/>
</dbReference>
<dbReference type="SUPFAM" id="SSF54001">
    <property type="entry name" value="Cysteine proteinases"/>
    <property type="match status" value="1"/>
</dbReference>
<name>A0ABD3VXJ3_SINWO</name>
<evidence type="ECO:0000259" key="1">
    <source>
        <dbReference type="Pfam" id="PF23265"/>
    </source>
</evidence>
<protein>
    <recommendedName>
        <fullName evidence="1">KY-like immunoglobulin-like domain-containing protein</fullName>
    </recommendedName>
</protein>
<keyword evidence="3" id="KW-1185">Reference proteome</keyword>
<reference evidence="2 3" key="1">
    <citation type="submission" date="2024-11" db="EMBL/GenBank/DDBJ databases">
        <title>Chromosome-level genome assembly of the freshwater bivalve Anodonta woodiana.</title>
        <authorList>
            <person name="Chen X."/>
        </authorList>
    </citation>
    <scope>NUCLEOTIDE SEQUENCE [LARGE SCALE GENOMIC DNA]</scope>
    <source>
        <strain evidence="2">MN2024</strain>
        <tissue evidence="2">Gills</tissue>
    </source>
</reference>
<evidence type="ECO:0000313" key="2">
    <source>
        <dbReference type="EMBL" id="KAL3866307.1"/>
    </source>
</evidence>
<proteinExistence type="predicted"/>
<feature type="domain" description="KY-like immunoglobulin-like" evidence="1">
    <location>
        <begin position="350"/>
        <end position="454"/>
    </location>
</feature>
<dbReference type="Gene3D" id="3.10.620.30">
    <property type="match status" value="1"/>
</dbReference>
<dbReference type="Gene3D" id="1.20.920.20">
    <property type="match status" value="1"/>
</dbReference>